<dbReference type="Pfam" id="PF13229">
    <property type="entry name" value="Beta_helix"/>
    <property type="match status" value="1"/>
</dbReference>
<dbReference type="SMART" id="SM00710">
    <property type="entry name" value="PbH1"/>
    <property type="match status" value="6"/>
</dbReference>
<comment type="caution">
    <text evidence="3">The sequence shown here is derived from an EMBL/GenBank/DDBJ whole genome shotgun (WGS) entry which is preliminary data.</text>
</comment>
<keyword evidence="4" id="KW-1185">Reference proteome</keyword>
<dbReference type="InterPro" id="IPR006626">
    <property type="entry name" value="PbH1"/>
</dbReference>
<gene>
    <name evidence="3" type="ORF">EO244_00635</name>
</gene>
<evidence type="ECO:0000256" key="1">
    <source>
        <dbReference type="ARBA" id="ARBA00022737"/>
    </source>
</evidence>
<evidence type="ECO:0000313" key="3">
    <source>
        <dbReference type="EMBL" id="RXQ97735.1"/>
    </source>
</evidence>
<feature type="domain" description="Right handed beta helix" evidence="2">
    <location>
        <begin position="141"/>
        <end position="311"/>
    </location>
</feature>
<dbReference type="Proteomes" id="UP000289703">
    <property type="component" value="Unassembled WGS sequence"/>
</dbReference>
<accession>A0A4Q1JSG9</accession>
<dbReference type="InterPro" id="IPR011050">
    <property type="entry name" value="Pectin_lyase_fold/virulence"/>
</dbReference>
<keyword evidence="1" id="KW-0677">Repeat</keyword>
<dbReference type="SUPFAM" id="SSF51126">
    <property type="entry name" value="Pectin lyase-like"/>
    <property type="match status" value="1"/>
</dbReference>
<dbReference type="PANTHER" id="PTHR22990:SF15">
    <property type="entry name" value="F-BOX ONLY PROTEIN 10"/>
    <property type="match status" value="1"/>
</dbReference>
<name>A0A4Q1JSG9_9BACT</name>
<reference evidence="3 4" key="1">
    <citation type="submission" date="2019-01" db="EMBL/GenBank/DDBJ databases">
        <title>Ancylomarina salipaludis sp. nov., isolated from a salt marsh.</title>
        <authorList>
            <person name="Yoon J.-H."/>
        </authorList>
    </citation>
    <scope>NUCLEOTIDE SEQUENCE [LARGE SCALE GENOMIC DNA]</scope>
    <source>
        <strain evidence="3 4">SHSM-M15</strain>
    </source>
</reference>
<protein>
    <submittedName>
        <fullName evidence="3">Right-handed parallel beta-helix repeat-containing protein</fullName>
    </submittedName>
</protein>
<dbReference type="AlphaFoldDB" id="A0A4Q1JSG9"/>
<organism evidence="3 4">
    <name type="scientific">Ancylomarina salipaludis</name>
    <dbReference type="NCBI Taxonomy" id="2501299"/>
    <lineage>
        <taxon>Bacteria</taxon>
        <taxon>Pseudomonadati</taxon>
        <taxon>Bacteroidota</taxon>
        <taxon>Bacteroidia</taxon>
        <taxon>Marinilabiliales</taxon>
        <taxon>Marinifilaceae</taxon>
        <taxon>Ancylomarina</taxon>
    </lineage>
</organism>
<dbReference type="PANTHER" id="PTHR22990">
    <property type="entry name" value="F-BOX ONLY PROTEIN"/>
    <property type="match status" value="1"/>
</dbReference>
<dbReference type="InterPro" id="IPR039448">
    <property type="entry name" value="Beta_helix"/>
</dbReference>
<proteinExistence type="predicted"/>
<sequence length="410" mass="45586">MPYSQIPDKDYIIDLERWDIPNDGTDPVKTTDNLQAAIDWAATEGYGKIHLPAGHYLIGKLGNAVFQRGINLKSNMAFLLDKDAIIEMAPNDKWNYYVIEIKKQSNVVISGGTIIGDRDNHTYTPNKNGSVYHDGGHLIAIINESENVTVENVELSKATGDGILLQGYEGEGSFVKNIEIRKNNIFENRRQGVSIVGGVNVLIEENEIHHINGVAPQYGIDVESEIYFSEDIKILSNYFHHNKGGDIVNFDAKKLLIEDNVFEEGEGNSYVGPGIVYYNNTEQIIRFNTITHVATDAVNKDNGIIMYSNGEPKTNHDVTYIYENTCSNCGFYMYDGADLEIRDNTLTEGHLIFKNMTNLTLQNNKVTHPDKCRAMIFKGVSGDASGNTLNGDSVLIPLNSEPIDGYGCDM</sequence>
<evidence type="ECO:0000259" key="2">
    <source>
        <dbReference type="Pfam" id="PF13229"/>
    </source>
</evidence>
<dbReference type="InterPro" id="IPR012334">
    <property type="entry name" value="Pectin_lyas_fold"/>
</dbReference>
<dbReference type="Gene3D" id="2.160.20.10">
    <property type="entry name" value="Single-stranded right-handed beta-helix, Pectin lyase-like"/>
    <property type="match status" value="1"/>
</dbReference>
<dbReference type="OrthoDB" id="253409at2"/>
<dbReference type="InterPro" id="IPR051550">
    <property type="entry name" value="SCF-Subunits/Alg-Epimerases"/>
</dbReference>
<dbReference type="EMBL" id="SAXA01000001">
    <property type="protein sequence ID" value="RXQ97735.1"/>
    <property type="molecule type" value="Genomic_DNA"/>
</dbReference>
<evidence type="ECO:0000313" key="4">
    <source>
        <dbReference type="Proteomes" id="UP000289703"/>
    </source>
</evidence>